<dbReference type="SUPFAM" id="SSF143081">
    <property type="entry name" value="BB1717-like"/>
    <property type="match status" value="1"/>
</dbReference>
<dbReference type="GO" id="GO:0016829">
    <property type="term" value="F:lyase activity"/>
    <property type="evidence" value="ECO:0007669"/>
    <property type="project" value="UniProtKB-KW"/>
</dbReference>
<comment type="caution">
    <text evidence="9">The sequence shown here is derived from an EMBL/GenBank/DDBJ whole genome shotgun (WGS) entry which is preliminary data.</text>
</comment>
<dbReference type="InterPro" id="IPR003738">
    <property type="entry name" value="SRAP"/>
</dbReference>
<protein>
    <recommendedName>
        <fullName evidence="8">Abasic site processing protein</fullName>
        <ecNumber evidence="8">3.4.-.-</ecNumber>
    </recommendedName>
</protein>
<evidence type="ECO:0000256" key="5">
    <source>
        <dbReference type="ARBA" id="ARBA00023124"/>
    </source>
</evidence>
<dbReference type="PANTHER" id="PTHR13604:SF0">
    <property type="entry name" value="ABASIC SITE PROCESSING PROTEIN HMCES"/>
    <property type="match status" value="1"/>
</dbReference>
<dbReference type="Pfam" id="PF02586">
    <property type="entry name" value="SRAP"/>
    <property type="match status" value="1"/>
</dbReference>
<dbReference type="EC" id="3.4.-.-" evidence="8"/>
<organism evidence="9 10">
    <name type="scientific">Oleiharenicola lentus</name>
    <dbReference type="NCBI Taxonomy" id="2508720"/>
    <lineage>
        <taxon>Bacteria</taxon>
        <taxon>Pseudomonadati</taxon>
        <taxon>Verrucomicrobiota</taxon>
        <taxon>Opitutia</taxon>
        <taxon>Opitutales</taxon>
        <taxon>Opitutaceae</taxon>
        <taxon>Oleiharenicola</taxon>
    </lineage>
</organism>
<dbReference type="GO" id="GO:0008233">
    <property type="term" value="F:peptidase activity"/>
    <property type="evidence" value="ECO:0007669"/>
    <property type="project" value="UniProtKB-KW"/>
</dbReference>
<accession>A0A4Q1C3I4</accession>
<evidence type="ECO:0000256" key="6">
    <source>
        <dbReference type="ARBA" id="ARBA00023125"/>
    </source>
</evidence>
<evidence type="ECO:0000256" key="2">
    <source>
        <dbReference type="ARBA" id="ARBA00022670"/>
    </source>
</evidence>
<evidence type="ECO:0000256" key="4">
    <source>
        <dbReference type="ARBA" id="ARBA00022801"/>
    </source>
</evidence>
<reference evidence="9 10" key="1">
    <citation type="submission" date="2019-01" db="EMBL/GenBank/DDBJ databases">
        <title>Lacunisphaera sp. strain TWA-58.</title>
        <authorList>
            <person name="Chen W.-M."/>
        </authorList>
    </citation>
    <scope>NUCLEOTIDE SEQUENCE [LARGE SCALE GENOMIC DNA]</scope>
    <source>
        <strain evidence="9 10">TWA-58</strain>
    </source>
</reference>
<keyword evidence="3" id="KW-0227">DNA damage</keyword>
<name>A0A4Q1C3I4_9BACT</name>
<dbReference type="EMBL" id="SDHX01000002">
    <property type="protein sequence ID" value="RXK52891.1"/>
    <property type="molecule type" value="Genomic_DNA"/>
</dbReference>
<keyword evidence="4 8" id="KW-0378">Hydrolase</keyword>
<dbReference type="PANTHER" id="PTHR13604">
    <property type="entry name" value="DC12-RELATED"/>
    <property type="match status" value="1"/>
</dbReference>
<evidence type="ECO:0000313" key="9">
    <source>
        <dbReference type="EMBL" id="RXK52891.1"/>
    </source>
</evidence>
<evidence type="ECO:0000256" key="3">
    <source>
        <dbReference type="ARBA" id="ARBA00022763"/>
    </source>
</evidence>
<proteinExistence type="inferred from homology"/>
<dbReference type="GO" id="GO:0106300">
    <property type="term" value="P:protein-DNA covalent cross-linking repair"/>
    <property type="evidence" value="ECO:0007669"/>
    <property type="project" value="InterPro"/>
</dbReference>
<gene>
    <name evidence="9" type="ORF">ESB00_14360</name>
</gene>
<sequence>MRCGCARRFWPGGDLPAAKLVTRTAMCGRYTFQQVEALKRLIESLTGETYDAFMARFNVAPTQRSPVVRPGAGGRPKMEHLPWGLGSIRKTAGAASPVHFNARSEDVLEKPTFREAVQRRRCVVPADGFFEWKRITERTRQPHLISLKERQPFFMAGICDEPTAERPAGYALLTCGPNRLMATIHHRMPVILDDPGVDRWLQPGPLTAGDVARLCVPLADSRMQAWPVGDIVNHALHDEPACVEPVAAFSDPQGSFGF</sequence>
<evidence type="ECO:0000256" key="8">
    <source>
        <dbReference type="RuleBase" id="RU364100"/>
    </source>
</evidence>
<dbReference type="GO" id="GO:0006508">
    <property type="term" value="P:proteolysis"/>
    <property type="evidence" value="ECO:0007669"/>
    <property type="project" value="UniProtKB-KW"/>
</dbReference>
<comment type="similarity">
    <text evidence="1 8">Belongs to the SOS response-associated peptidase family.</text>
</comment>
<dbReference type="GO" id="GO:0003697">
    <property type="term" value="F:single-stranded DNA binding"/>
    <property type="evidence" value="ECO:0007669"/>
    <property type="project" value="InterPro"/>
</dbReference>
<dbReference type="InterPro" id="IPR036590">
    <property type="entry name" value="SRAP-like"/>
</dbReference>
<keyword evidence="7" id="KW-0456">Lyase</keyword>
<evidence type="ECO:0000256" key="1">
    <source>
        <dbReference type="ARBA" id="ARBA00008136"/>
    </source>
</evidence>
<dbReference type="AlphaFoldDB" id="A0A4Q1C3I4"/>
<evidence type="ECO:0000256" key="7">
    <source>
        <dbReference type="ARBA" id="ARBA00023239"/>
    </source>
</evidence>
<keyword evidence="5" id="KW-0190">Covalent protein-DNA linkage</keyword>
<dbReference type="OrthoDB" id="9782620at2"/>
<keyword evidence="10" id="KW-1185">Reference proteome</keyword>
<dbReference type="Gene3D" id="3.90.1680.10">
    <property type="entry name" value="SOS response associated peptidase-like"/>
    <property type="match status" value="1"/>
</dbReference>
<dbReference type="Proteomes" id="UP000290218">
    <property type="component" value="Unassembled WGS sequence"/>
</dbReference>
<keyword evidence="6" id="KW-0238">DNA-binding</keyword>
<keyword evidence="2 8" id="KW-0645">Protease</keyword>
<evidence type="ECO:0000313" key="10">
    <source>
        <dbReference type="Proteomes" id="UP000290218"/>
    </source>
</evidence>